<organism evidence="1 2">
    <name type="scientific">Parvimonas micra</name>
    <dbReference type="NCBI Taxonomy" id="33033"/>
    <lineage>
        <taxon>Bacteria</taxon>
        <taxon>Bacillati</taxon>
        <taxon>Bacillota</taxon>
        <taxon>Tissierellia</taxon>
        <taxon>Tissierellales</taxon>
        <taxon>Peptoniphilaceae</taxon>
        <taxon>Parvimonas</taxon>
    </lineage>
</organism>
<accession>A0A9X3K8Z2</accession>
<evidence type="ECO:0000313" key="2">
    <source>
        <dbReference type="Proteomes" id="UP001141458"/>
    </source>
</evidence>
<comment type="caution">
    <text evidence="1">The sequence shown here is derived from an EMBL/GenBank/DDBJ whole genome shotgun (WGS) entry which is preliminary data.</text>
</comment>
<dbReference type="EMBL" id="JANDZV010000002">
    <property type="protein sequence ID" value="MCZ7407358.1"/>
    <property type="molecule type" value="Genomic_DNA"/>
</dbReference>
<dbReference type="Proteomes" id="UP001141458">
    <property type="component" value="Unassembled WGS sequence"/>
</dbReference>
<gene>
    <name evidence="1" type="ORF">NND69_03140</name>
</gene>
<reference evidence="1" key="1">
    <citation type="submission" date="2022-07" db="EMBL/GenBank/DDBJ databases">
        <title>Parvimonas micra travels from the subgingival sulcus of the human oral cavity to the colorectal adenocarcinoma.</title>
        <authorList>
            <person name="Conde-Perez K."/>
            <person name="Buetas E."/>
            <person name="Aja-Macaya P."/>
            <person name="Martin-De Arribas E."/>
            <person name="Iglesias-Corras I."/>
            <person name="Trigo-Tasende N."/>
            <person name="Nasser-Ali M."/>
            <person name="Estevez L.S."/>
            <person name="Rumbo-Feal S."/>
            <person name="Otero-Alen B."/>
            <person name="Noguera J.F."/>
            <person name="Concha A."/>
            <person name="Pardinas-Lopez S."/>
            <person name="Carda-Dieguez M."/>
            <person name="Gomez-Randulfe I."/>
            <person name="Martinez-Lago N."/>
            <person name="Ladra S."/>
            <person name="Aparicio L.A."/>
            <person name="Bou G."/>
            <person name="Mira A."/>
            <person name="Vallejo J.A."/>
            <person name="Poza M."/>
        </authorList>
    </citation>
    <scope>NUCLEOTIDE SEQUENCE</scope>
    <source>
        <strain evidence="1">PM79KC-AC-4</strain>
    </source>
</reference>
<proteinExistence type="predicted"/>
<protein>
    <submittedName>
        <fullName evidence="1">Uncharacterized protein</fullName>
    </submittedName>
</protein>
<name>A0A9X3K8Z2_9FIRM</name>
<dbReference type="AlphaFoldDB" id="A0A9X3K8Z2"/>
<dbReference type="RefSeq" id="WP_269720637.1">
    <property type="nucleotide sequence ID" value="NZ_CP101408.1"/>
</dbReference>
<evidence type="ECO:0000313" key="1">
    <source>
        <dbReference type="EMBL" id="MCZ7407358.1"/>
    </source>
</evidence>
<sequence>MLIGNKIFPYPLLRDKDNNIDYKSTQFYFDFDKYDNTPIVINGKLVLKNITFYMDNPELNELYECGAVKAICEVECSNTVYRKFFEIKKEPKTEEIPISNFSNIVTISAYLVANKEIQGYISSDFVEEYEGYSFNINQYSVLAADDGIKFRVDIDESNDNKMSSIFTIVKKDDAEGIVTYNNESNKIVIYLNPEIYSIYDNLKGRNTCYDSIFFANLVIPALSGCLRDIQIKLDDDDSLDEICDDKQWFRSVMKRYSYVKGKELETDEFRGVNCFELAQMLMNESTDKSIKEFYKLTFDDEEISEDD</sequence>